<sequence length="394" mass="45489">MAAVEEFLNLLIQSLDDLRFVKLSLSNYSGEEKALKNIYIREVHIKRERKLAFTFRYQTNDMVKNYTFHEAINHIRAYLNQAFRQATLLTTVFDAQLAKHNKHWTLKRMKPSVTSVPDTSHDKQKKRIIPASLSKRYLHELQITDEKGQVYKNAQNKYKQINHYIELLRPLIEEIGIASIHRVVDMGSGKGYLTFALYDYLYHELGQPEVSIIGVEFRKDLVDLCNKVAQNAGFDQLHFEQGAIRDYPIKPLDALIALHACDTATDDAIYQGIRGGAKLIVVAPCCHKQIRRQMETGKAVNTLSVLTRFGIFLERQAEMLTDGLRALILEYFGYKTNVFEFISDAHTPKNVLITGLKSKIPNPQRQSALLEQMRQTKQYFGIKQHYLEELLDIR</sequence>
<feature type="domain" description="Methyltransferase" evidence="1">
    <location>
        <begin position="157"/>
        <end position="293"/>
    </location>
</feature>
<dbReference type="InterPro" id="IPR029063">
    <property type="entry name" value="SAM-dependent_MTases_sf"/>
</dbReference>
<dbReference type="Proteomes" id="UP001501411">
    <property type="component" value="Unassembled WGS sequence"/>
</dbReference>
<dbReference type="PANTHER" id="PTHR13369:SF3">
    <property type="entry name" value="METHYLTRANSFERASE DOMAIN-CONTAINING PROTEIN"/>
    <property type="match status" value="1"/>
</dbReference>
<dbReference type="PANTHER" id="PTHR13369">
    <property type="match status" value="1"/>
</dbReference>
<dbReference type="GO" id="GO:0008168">
    <property type="term" value="F:methyltransferase activity"/>
    <property type="evidence" value="ECO:0007669"/>
    <property type="project" value="UniProtKB-KW"/>
</dbReference>
<keyword evidence="2" id="KW-0808">Transferase</keyword>
<dbReference type="RefSeq" id="WP_345230718.1">
    <property type="nucleotide sequence ID" value="NZ_BAABIQ010000005.1"/>
</dbReference>
<dbReference type="SUPFAM" id="SSF53335">
    <property type="entry name" value="S-adenosyl-L-methionine-dependent methyltransferases"/>
    <property type="match status" value="1"/>
</dbReference>
<dbReference type="Pfam" id="PF13679">
    <property type="entry name" value="Methyltransf_32"/>
    <property type="match status" value="1"/>
</dbReference>
<comment type="caution">
    <text evidence="2">The sequence shown here is derived from an EMBL/GenBank/DDBJ whole genome shotgun (WGS) entry which is preliminary data.</text>
</comment>
<evidence type="ECO:0000259" key="1">
    <source>
        <dbReference type="Pfam" id="PF13679"/>
    </source>
</evidence>
<evidence type="ECO:0000313" key="3">
    <source>
        <dbReference type="Proteomes" id="UP001501411"/>
    </source>
</evidence>
<organism evidence="2 3">
    <name type="scientific">Olivibacter ginsenosidimutans</name>
    <dbReference type="NCBI Taxonomy" id="1176537"/>
    <lineage>
        <taxon>Bacteria</taxon>
        <taxon>Pseudomonadati</taxon>
        <taxon>Bacteroidota</taxon>
        <taxon>Sphingobacteriia</taxon>
        <taxon>Sphingobacteriales</taxon>
        <taxon>Sphingobacteriaceae</taxon>
        <taxon>Olivibacter</taxon>
    </lineage>
</organism>
<accession>A0ABP9AQX2</accession>
<proteinExistence type="predicted"/>
<evidence type="ECO:0000313" key="2">
    <source>
        <dbReference type="EMBL" id="GAA4785006.1"/>
    </source>
</evidence>
<keyword evidence="3" id="KW-1185">Reference proteome</keyword>
<name>A0ABP9AQX2_9SPHI</name>
<dbReference type="EMBL" id="BAABIQ010000005">
    <property type="protein sequence ID" value="GAA4785006.1"/>
    <property type="molecule type" value="Genomic_DNA"/>
</dbReference>
<dbReference type="Gene3D" id="3.40.50.150">
    <property type="entry name" value="Vaccinia Virus protein VP39"/>
    <property type="match status" value="1"/>
</dbReference>
<dbReference type="GO" id="GO:0032259">
    <property type="term" value="P:methylation"/>
    <property type="evidence" value="ECO:0007669"/>
    <property type="project" value="UniProtKB-KW"/>
</dbReference>
<reference evidence="3" key="1">
    <citation type="journal article" date="2019" name="Int. J. Syst. Evol. Microbiol.">
        <title>The Global Catalogue of Microorganisms (GCM) 10K type strain sequencing project: providing services to taxonomists for standard genome sequencing and annotation.</title>
        <authorList>
            <consortium name="The Broad Institute Genomics Platform"/>
            <consortium name="The Broad Institute Genome Sequencing Center for Infectious Disease"/>
            <person name="Wu L."/>
            <person name="Ma J."/>
        </authorList>
    </citation>
    <scope>NUCLEOTIDE SEQUENCE [LARGE SCALE GENOMIC DNA]</scope>
    <source>
        <strain evidence="3">JCM 18200</strain>
    </source>
</reference>
<dbReference type="CDD" id="cd02440">
    <property type="entry name" value="AdoMet_MTases"/>
    <property type="match status" value="1"/>
</dbReference>
<keyword evidence="2" id="KW-0489">Methyltransferase</keyword>
<protein>
    <submittedName>
        <fullName evidence="2">SAM-dependent methyltransferase</fullName>
    </submittedName>
</protein>
<dbReference type="InterPro" id="IPR025714">
    <property type="entry name" value="Methyltranfer_dom"/>
</dbReference>
<gene>
    <name evidence="2" type="ORF">GCM10023231_11010</name>
</gene>